<keyword evidence="3" id="KW-0808">Transferase</keyword>
<evidence type="ECO:0000259" key="2">
    <source>
        <dbReference type="Pfam" id="PF00535"/>
    </source>
</evidence>
<dbReference type="Pfam" id="PF00535">
    <property type="entry name" value="Glycos_transf_2"/>
    <property type="match status" value="1"/>
</dbReference>
<name>A0A7C5PDY7_9BACT</name>
<dbReference type="InterPro" id="IPR001173">
    <property type="entry name" value="Glyco_trans_2-like"/>
</dbReference>
<feature type="transmembrane region" description="Helical" evidence="1">
    <location>
        <begin position="298"/>
        <end position="321"/>
    </location>
</feature>
<dbReference type="PANTHER" id="PTHR43685:SF2">
    <property type="entry name" value="GLYCOSYLTRANSFERASE 2-LIKE DOMAIN-CONTAINING PROTEIN"/>
    <property type="match status" value="1"/>
</dbReference>
<feature type="transmembrane region" description="Helical" evidence="1">
    <location>
        <begin position="258"/>
        <end position="286"/>
    </location>
</feature>
<proteinExistence type="predicted"/>
<reference evidence="3" key="1">
    <citation type="journal article" date="2020" name="mSystems">
        <title>Genome- and Community-Level Interaction Insights into Carbon Utilization and Element Cycling Functions of Hydrothermarchaeota in Hydrothermal Sediment.</title>
        <authorList>
            <person name="Zhou Z."/>
            <person name="Liu Y."/>
            <person name="Xu W."/>
            <person name="Pan J."/>
            <person name="Luo Z.H."/>
            <person name="Li M."/>
        </authorList>
    </citation>
    <scope>NUCLEOTIDE SEQUENCE [LARGE SCALE GENOMIC DNA]</scope>
    <source>
        <strain evidence="3">SpSt-1019</strain>
    </source>
</reference>
<feature type="domain" description="Glycosyltransferase 2-like" evidence="2">
    <location>
        <begin position="9"/>
        <end position="171"/>
    </location>
</feature>
<comment type="caution">
    <text evidence="3">The sequence shown here is derived from an EMBL/GenBank/DDBJ whole genome shotgun (WGS) entry which is preliminary data.</text>
</comment>
<evidence type="ECO:0000256" key="1">
    <source>
        <dbReference type="SAM" id="Phobius"/>
    </source>
</evidence>
<keyword evidence="1" id="KW-0812">Transmembrane</keyword>
<dbReference type="AlphaFoldDB" id="A0A7C5PDY7"/>
<accession>A0A7C5PDY7</accession>
<sequence>MNNLYPIITIGVPTYNRRYCIDKVLQSIFSQSYPKKSIKLVFVDNYSTDGTYEVLQNFVEKVKEEYLAVDLYRIRSNIPQARNICLKNMVGDFILFWDSDVLAPDNGVVERMVKFMLKEGDVAALGIPYYLEGEKKLDEKMYMMRLDKGIAEVPGLGLGFTLIRRDVFDKVGGFNEKMAYSEDTEFFLRVKRAKLKIMADSSTSCSHLKPEVFKHSRGYVAKAKSINYLKYVKYCFQVMPQIYDGFLATGSFTHYFRLIVYLLLPFALILSFFYWPIALIYFIPLLAYHIYKAKRNRLYGFVTFAYYLLPGVALSYGYIFYKLRRGKGELKSFKSS</sequence>
<protein>
    <submittedName>
        <fullName evidence="3">Glycosyltransferase</fullName>
    </submittedName>
</protein>
<dbReference type="SUPFAM" id="SSF53448">
    <property type="entry name" value="Nucleotide-diphospho-sugar transferases"/>
    <property type="match status" value="1"/>
</dbReference>
<dbReference type="Gene3D" id="3.90.550.10">
    <property type="entry name" value="Spore Coat Polysaccharide Biosynthesis Protein SpsA, Chain A"/>
    <property type="match status" value="1"/>
</dbReference>
<organism evidence="3">
    <name type="scientific">Thermodesulfobium narugense</name>
    <dbReference type="NCBI Taxonomy" id="184064"/>
    <lineage>
        <taxon>Bacteria</taxon>
        <taxon>Pseudomonadati</taxon>
        <taxon>Thermodesulfobiota</taxon>
        <taxon>Thermodesulfobiia</taxon>
        <taxon>Thermodesulfobiales</taxon>
        <taxon>Thermodesulfobiaceae</taxon>
        <taxon>Thermodesulfobium</taxon>
    </lineage>
</organism>
<dbReference type="InterPro" id="IPR029044">
    <property type="entry name" value="Nucleotide-diphossugar_trans"/>
</dbReference>
<evidence type="ECO:0000313" key="3">
    <source>
        <dbReference type="EMBL" id="HHI65490.1"/>
    </source>
</evidence>
<keyword evidence="1" id="KW-1133">Transmembrane helix</keyword>
<keyword evidence="1" id="KW-0472">Membrane</keyword>
<dbReference type="InterPro" id="IPR050834">
    <property type="entry name" value="Glycosyltransf_2"/>
</dbReference>
<dbReference type="GO" id="GO:0016740">
    <property type="term" value="F:transferase activity"/>
    <property type="evidence" value="ECO:0007669"/>
    <property type="project" value="UniProtKB-KW"/>
</dbReference>
<dbReference type="EMBL" id="DRUY01000102">
    <property type="protein sequence ID" value="HHI65490.1"/>
    <property type="molecule type" value="Genomic_DNA"/>
</dbReference>
<gene>
    <name evidence="3" type="ORF">ENL70_02950</name>
</gene>
<dbReference type="PANTHER" id="PTHR43685">
    <property type="entry name" value="GLYCOSYLTRANSFERASE"/>
    <property type="match status" value="1"/>
</dbReference>